<proteinExistence type="predicted"/>
<name>A0A9D6V3D6_9BACT</name>
<protein>
    <submittedName>
        <fullName evidence="1">Uncharacterized protein</fullName>
    </submittedName>
</protein>
<gene>
    <name evidence="1" type="ORF">HY912_14725</name>
</gene>
<accession>A0A9D6V3D6</accession>
<reference evidence="1" key="1">
    <citation type="submission" date="2020-07" db="EMBL/GenBank/DDBJ databases">
        <title>Huge and variable diversity of episymbiotic CPR bacteria and DPANN archaea in groundwater ecosystems.</title>
        <authorList>
            <person name="He C.Y."/>
            <person name="Keren R."/>
            <person name="Whittaker M."/>
            <person name="Farag I.F."/>
            <person name="Doudna J."/>
            <person name="Cate J.H.D."/>
            <person name="Banfield J.F."/>
        </authorList>
    </citation>
    <scope>NUCLEOTIDE SEQUENCE</scope>
    <source>
        <strain evidence="1">NC_groundwater_1664_Pr3_B-0.1um_52_9</strain>
    </source>
</reference>
<comment type="caution">
    <text evidence="1">The sequence shown here is derived from an EMBL/GenBank/DDBJ whole genome shotgun (WGS) entry which is preliminary data.</text>
</comment>
<dbReference type="AlphaFoldDB" id="A0A9D6V3D6"/>
<evidence type="ECO:0000313" key="1">
    <source>
        <dbReference type="EMBL" id="MBI5250742.1"/>
    </source>
</evidence>
<dbReference type="Proteomes" id="UP000807825">
    <property type="component" value="Unassembled WGS sequence"/>
</dbReference>
<evidence type="ECO:0000313" key="2">
    <source>
        <dbReference type="Proteomes" id="UP000807825"/>
    </source>
</evidence>
<dbReference type="EMBL" id="JACRDE010000385">
    <property type="protein sequence ID" value="MBI5250742.1"/>
    <property type="molecule type" value="Genomic_DNA"/>
</dbReference>
<sequence>MKANAFTEDSYDGFVVERVRDTSVEARYIEKITYQETVTDPFGNEEIFDRVSYRQVDFNLFEDFPNIELWDAPRSFQAYVSKLLELSSFSLSISPLRVNLLDWAVAFQAELRKQVTIDSMQIAGLELETGVSAKVLVTGDKDVRIALDHFVKGRRYVVEKLQLKAKFDSKLAPIHLTNHGSAKIPEDVLEYLLPLLRNSLPNSVSGG</sequence>
<organism evidence="1 2">
    <name type="scientific">Desulfomonile tiedjei</name>
    <dbReference type="NCBI Taxonomy" id="2358"/>
    <lineage>
        <taxon>Bacteria</taxon>
        <taxon>Pseudomonadati</taxon>
        <taxon>Thermodesulfobacteriota</taxon>
        <taxon>Desulfomonilia</taxon>
        <taxon>Desulfomonilales</taxon>
        <taxon>Desulfomonilaceae</taxon>
        <taxon>Desulfomonile</taxon>
    </lineage>
</organism>